<protein>
    <recommendedName>
        <fullName evidence="3">Ig-like domain-containing protein</fullName>
    </recommendedName>
</protein>
<feature type="domain" description="Ig-like" evidence="3">
    <location>
        <begin position="155"/>
        <end position="261"/>
    </location>
</feature>
<keyword evidence="5" id="KW-1185">Reference proteome</keyword>
<dbReference type="InterPro" id="IPR013783">
    <property type="entry name" value="Ig-like_fold"/>
</dbReference>
<keyword evidence="1" id="KW-1015">Disulfide bond</keyword>
<accession>A0AAD5LKY7</accession>
<evidence type="ECO:0000313" key="5">
    <source>
        <dbReference type="Proteomes" id="UP000820818"/>
    </source>
</evidence>
<dbReference type="PANTHER" id="PTHR21261:SF15">
    <property type="entry name" value="BEATEN PATH IIIA, ISOFORM D-RELATED"/>
    <property type="match status" value="1"/>
</dbReference>
<dbReference type="PROSITE" id="PS50835">
    <property type="entry name" value="IG_LIKE"/>
    <property type="match status" value="2"/>
</dbReference>
<evidence type="ECO:0000256" key="1">
    <source>
        <dbReference type="ARBA" id="ARBA00023157"/>
    </source>
</evidence>
<dbReference type="Pfam" id="PF08205">
    <property type="entry name" value="C2-set_2"/>
    <property type="match status" value="1"/>
</dbReference>
<dbReference type="InterPro" id="IPR013162">
    <property type="entry name" value="CD80_C2-set"/>
</dbReference>
<dbReference type="EMBL" id="WJBH02000004">
    <property type="protein sequence ID" value="KAI9559698.1"/>
    <property type="molecule type" value="Genomic_DNA"/>
</dbReference>
<feature type="region of interest" description="Disordered" evidence="2">
    <location>
        <begin position="252"/>
        <end position="280"/>
    </location>
</feature>
<dbReference type="FunFam" id="2.60.40.10:FF:000437">
    <property type="entry name" value="Beat-IIIc, isoform A"/>
    <property type="match status" value="1"/>
</dbReference>
<proteinExistence type="predicted"/>
<sequence>MDVRVNNRPVPAMIVNFRFIHWVTAILVILRLTPGTEGIQLLQVSVPSVIQAGEGAALLCDVDMENERLYSVKWYKDDELQSVEFFRFVPRETPQLIVYDLPGVNVNKTLSDWQRVYLSRVSLASSGHYRCEVSAEGPSFSSVSGGGHMEVVVLPKKRPTITGGKSSYRAGDIVDVNCTSAASKPAANIRWFINERKANANYIRQYKAVFGDDGLETTVLGLTFEVHESHLQNEGKLTLRCVASVNSIPSDSNSHHNQYLNSNNNNPPPAASTASLGGYEVNADRTSPPEHFYNPLIIETMSMVSEVRFEASSASPLSIYLGPRCWMSLICVLLSSMATGIVRLPGSL</sequence>
<reference evidence="4 5" key="1">
    <citation type="submission" date="2022-05" db="EMBL/GenBank/DDBJ databases">
        <title>A multi-omics perspective on studying reproductive biology in Daphnia sinensis.</title>
        <authorList>
            <person name="Jia J."/>
        </authorList>
    </citation>
    <scope>NUCLEOTIDE SEQUENCE [LARGE SCALE GENOMIC DNA]</scope>
    <source>
        <strain evidence="4 5">WSL</strain>
    </source>
</reference>
<name>A0AAD5LKY7_9CRUS</name>
<dbReference type="InterPro" id="IPR007110">
    <property type="entry name" value="Ig-like_dom"/>
</dbReference>
<feature type="domain" description="Ig-like" evidence="3">
    <location>
        <begin position="34"/>
        <end position="144"/>
    </location>
</feature>
<evidence type="ECO:0000313" key="4">
    <source>
        <dbReference type="EMBL" id="KAI9559698.1"/>
    </source>
</evidence>
<evidence type="ECO:0000256" key="2">
    <source>
        <dbReference type="SAM" id="MobiDB-lite"/>
    </source>
</evidence>
<dbReference type="Gene3D" id="2.60.40.10">
    <property type="entry name" value="Immunoglobulins"/>
    <property type="match status" value="2"/>
</dbReference>
<dbReference type="SUPFAM" id="SSF48726">
    <property type="entry name" value="Immunoglobulin"/>
    <property type="match status" value="2"/>
</dbReference>
<dbReference type="AlphaFoldDB" id="A0AAD5LKY7"/>
<organism evidence="4 5">
    <name type="scientific">Daphnia sinensis</name>
    <dbReference type="NCBI Taxonomy" id="1820382"/>
    <lineage>
        <taxon>Eukaryota</taxon>
        <taxon>Metazoa</taxon>
        <taxon>Ecdysozoa</taxon>
        <taxon>Arthropoda</taxon>
        <taxon>Crustacea</taxon>
        <taxon>Branchiopoda</taxon>
        <taxon>Diplostraca</taxon>
        <taxon>Cladocera</taxon>
        <taxon>Anomopoda</taxon>
        <taxon>Daphniidae</taxon>
        <taxon>Daphnia</taxon>
        <taxon>Daphnia similis group</taxon>
    </lineage>
</organism>
<dbReference type="Proteomes" id="UP000820818">
    <property type="component" value="Linkage Group LG4"/>
</dbReference>
<comment type="caution">
    <text evidence="4">The sequence shown here is derived from an EMBL/GenBank/DDBJ whole genome shotgun (WGS) entry which is preliminary data.</text>
</comment>
<gene>
    <name evidence="4" type="ORF">GHT06_013703</name>
</gene>
<dbReference type="InterPro" id="IPR036179">
    <property type="entry name" value="Ig-like_dom_sf"/>
</dbReference>
<dbReference type="PANTHER" id="PTHR21261">
    <property type="entry name" value="BEAT PROTEIN"/>
    <property type="match status" value="1"/>
</dbReference>
<evidence type="ECO:0000259" key="3">
    <source>
        <dbReference type="PROSITE" id="PS50835"/>
    </source>
</evidence>
<feature type="compositionally biased region" description="Low complexity" evidence="2">
    <location>
        <begin position="261"/>
        <end position="275"/>
    </location>
</feature>